<keyword evidence="15" id="KW-0233">DNA recombination</keyword>
<dbReference type="SUPFAM" id="SSF54160">
    <property type="entry name" value="Chromo domain-like"/>
    <property type="match status" value="1"/>
</dbReference>
<keyword evidence="3" id="KW-0808">Transferase</keyword>
<evidence type="ECO:0000256" key="15">
    <source>
        <dbReference type="ARBA" id="ARBA00023172"/>
    </source>
</evidence>
<evidence type="ECO:0000259" key="17">
    <source>
        <dbReference type="PROSITE" id="PS50878"/>
    </source>
</evidence>
<dbReference type="InterPro" id="IPR021109">
    <property type="entry name" value="Peptidase_aspartic_dom_sf"/>
</dbReference>
<dbReference type="Gene3D" id="3.30.70.270">
    <property type="match status" value="2"/>
</dbReference>
<name>A0AAQ3P7U2_VIGMU</name>
<dbReference type="InterPro" id="IPR016197">
    <property type="entry name" value="Chromo-like_dom_sf"/>
</dbReference>
<keyword evidence="14" id="KW-0238">DNA-binding</keyword>
<proteinExistence type="predicted"/>
<keyword evidence="6" id="KW-0479">Metal-binding</keyword>
<dbReference type="PANTHER" id="PTHR37984:SF5">
    <property type="entry name" value="PROTEIN NYNRIN-LIKE"/>
    <property type="match status" value="1"/>
</dbReference>
<dbReference type="EMBL" id="CP144700">
    <property type="protein sequence ID" value="WVZ22625.1"/>
    <property type="molecule type" value="Genomic_DNA"/>
</dbReference>
<dbReference type="InterPro" id="IPR056924">
    <property type="entry name" value="SH3_Tf2-1"/>
</dbReference>
<evidence type="ECO:0000256" key="11">
    <source>
        <dbReference type="ARBA" id="ARBA00022908"/>
    </source>
</evidence>
<dbReference type="CDD" id="cd09274">
    <property type="entry name" value="RNase_HI_RT_Ty3"/>
    <property type="match status" value="1"/>
</dbReference>
<organism evidence="18 19">
    <name type="scientific">Vigna mungo</name>
    <name type="common">Black gram</name>
    <name type="synonym">Phaseolus mungo</name>
    <dbReference type="NCBI Taxonomy" id="3915"/>
    <lineage>
        <taxon>Eukaryota</taxon>
        <taxon>Viridiplantae</taxon>
        <taxon>Streptophyta</taxon>
        <taxon>Embryophyta</taxon>
        <taxon>Tracheophyta</taxon>
        <taxon>Spermatophyta</taxon>
        <taxon>Magnoliopsida</taxon>
        <taxon>eudicotyledons</taxon>
        <taxon>Gunneridae</taxon>
        <taxon>Pentapetalae</taxon>
        <taxon>rosids</taxon>
        <taxon>fabids</taxon>
        <taxon>Fabales</taxon>
        <taxon>Fabaceae</taxon>
        <taxon>Papilionoideae</taxon>
        <taxon>50 kb inversion clade</taxon>
        <taxon>NPAAA clade</taxon>
        <taxon>indigoferoid/millettioid clade</taxon>
        <taxon>Phaseoleae</taxon>
        <taxon>Vigna</taxon>
    </lineage>
</organism>
<feature type="domain" description="Chromo" evidence="16">
    <location>
        <begin position="1317"/>
        <end position="1355"/>
    </location>
</feature>
<keyword evidence="11" id="KW-0229">DNA integration</keyword>
<dbReference type="Gene3D" id="2.40.70.10">
    <property type="entry name" value="Acid Proteases"/>
    <property type="match status" value="1"/>
</dbReference>
<dbReference type="GO" id="GO:0004190">
    <property type="term" value="F:aspartic-type endopeptidase activity"/>
    <property type="evidence" value="ECO:0007669"/>
    <property type="project" value="UniProtKB-KW"/>
</dbReference>
<evidence type="ECO:0000256" key="7">
    <source>
        <dbReference type="ARBA" id="ARBA00022750"/>
    </source>
</evidence>
<evidence type="ECO:0000313" key="19">
    <source>
        <dbReference type="Proteomes" id="UP001374535"/>
    </source>
</evidence>
<dbReference type="SUPFAM" id="SSF53098">
    <property type="entry name" value="Ribonuclease H-like"/>
    <property type="match status" value="1"/>
</dbReference>
<evidence type="ECO:0000256" key="6">
    <source>
        <dbReference type="ARBA" id="ARBA00022723"/>
    </source>
</evidence>
<dbReference type="FunFam" id="3.30.70.270:FF:000003">
    <property type="entry name" value="Transposon Ty3-G Gag-Pol polyprotein"/>
    <property type="match status" value="1"/>
</dbReference>
<dbReference type="GO" id="GO:0003964">
    <property type="term" value="F:RNA-directed DNA polymerase activity"/>
    <property type="evidence" value="ECO:0007669"/>
    <property type="project" value="UniProtKB-KW"/>
</dbReference>
<dbReference type="GO" id="GO:0003677">
    <property type="term" value="F:DNA binding"/>
    <property type="evidence" value="ECO:0007669"/>
    <property type="project" value="UniProtKB-KW"/>
</dbReference>
<dbReference type="Pfam" id="PF17921">
    <property type="entry name" value="Integrase_H2C2"/>
    <property type="match status" value="1"/>
</dbReference>
<dbReference type="GO" id="GO:0046872">
    <property type="term" value="F:metal ion binding"/>
    <property type="evidence" value="ECO:0007669"/>
    <property type="project" value="UniProtKB-KW"/>
</dbReference>
<dbReference type="GO" id="GO:0006508">
    <property type="term" value="P:proteolysis"/>
    <property type="evidence" value="ECO:0007669"/>
    <property type="project" value="UniProtKB-KW"/>
</dbReference>
<dbReference type="PROSITE" id="PS50013">
    <property type="entry name" value="CHROMO_2"/>
    <property type="match status" value="1"/>
</dbReference>
<dbReference type="Gene3D" id="2.40.50.40">
    <property type="match status" value="1"/>
</dbReference>
<evidence type="ECO:0000256" key="5">
    <source>
        <dbReference type="ARBA" id="ARBA00022722"/>
    </source>
</evidence>
<keyword evidence="2" id="KW-0645">Protease</keyword>
<dbReference type="GO" id="GO:0006310">
    <property type="term" value="P:DNA recombination"/>
    <property type="evidence" value="ECO:0007669"/>
    <property type="project" value="UniProtKB-KW"/>
</dbReference>
<evidence type="ECO:0000256" key="9">
    <source>
        <dbReference type="ARBA" id="ARBA00022801"/>
    </source>
</evidence>
<accession>A0AAQ3P7U2</accession>
<gene>
    <name evidence="18" type="ORF">V8G54_001169</name>
</gene>
<evidence type="ECO:0000256" key="4">
    <source>
        <dbReference type="ARBA" id="ARBA00022695"/>
    </source>
</evidence>
<dbReference type="GO" id="GO:0003887">
    <property type="term" value="F:DNA-directed DNA polymerase activity"/>
    <property type="evidence" value="ECO:0007669"/>
    <property type="project" value="UniProtKB-KW"/>
</dbReference>
<evidence type="ECO:0000259" key="16">
    <source>
        <dbReference type="PROSITE" id="PS50013"/>
    </source>
</evidence>
<dbReference type="Pfam" id="PF17917">
    <property type="entry name" value="RT_RNaseH"/>
    <property type="match status" value="1"/>
</dbReference>
<dbReference type="PANTHER" id="PTHR37984">
    <property type="entry name" value="PROTEIN CBG26694"/>
    <property type="match status" value="1"/>
</dbReference>
<evidence type="ECO:0000256" key="3">
    <source>
        <dbReference type="ARBA" id="ARBA00022679"/>
    </source>
</evidence>
<keyword evidence="8" id="KW-0255">Endonuclease</keyword>
<dbReference type="InterPro" id="IPR000477">
    <property type="entry name" value="RT_dom"/>
</dbReference>
<dbReference type="SUPFAM" id="SSF56672">
    <property type="entry name" value="DNA/RNA polymerases"/>
    <property type="match status" value="1"/>
</dbReference>
<evidence type="ECO:0000256" key="10">
    <source>
        <dbReference type="ARBA" id="ARBA00022842"/>
    </source>
</evidence>
<dbReference type="Pfam" id="PF24626">
    <property type="entry name" value="SH3_Tf2-1"/>
    <property type="match status" value="1"/>
</dbReference>
<evidence type="ECO:0000256" key="14">
    <source>
        <dbReference type="ARBA" id="ARBA00023125"/>
    </source>
</evidence>
<evidence type="ECO:0000256" key="13">
    <source>
        <dbReference type="ARBA" id="ARBA00022932"/>
    </source>
</evidence>
<dbReference type="GO" id="GO:0004519">
    <property type="term" value="F:endonuclease activity"/>
    <property type="evidence" value="ECO:0007669"/>
    <property type="project" value="UniProtKB-KW"/>
</dbReference>
<dbReference type="GO" id="GO:0015074">
    <property type="term" value="P:DNA integration"/>
    <property type="evidence" value="ECO:0007669"/>
    <property type="project" value="UniProtKB-KW"/>
</dbReference>
<dbReference type="FunFam" id="1.10.340.70:FF:000001">
    <property type="entry name" value="Retrovirus-related Pol polyprotein from transposon gypsy-like Protein"/>
    <property type="match status" value="1"/>
</dbReference>
<dbReference type="InterPro" id="IPR012337">
    <property type="entry name" value="RNaseH-like_sf"/>
</dbReference>
<keyword evidence="12" id="KW-0695">RNA-directed DNA polymerase</keyword>
<dbReference type="CDD" id="cd01647">
    <property type="entry name" value="RT_LTR"/>
    <property type="match status" value="1"/>
</dbReference>
<evidence type="ECO:0000256" key="2">
    <source>
        <dbReference type="ARBA" id="ARBA00022670"/>
    </source>
</evidence>
<dbReference type="InterPro" id="IPR041373">
    <property type="entry name" value="RT_RNaseH"/>
</dbReference>
<evidence type="ECO:0000256" key="12">
    <source>
        <dbReference type="ARBA" id="ARBA00022918"/>
    </source>
</evidence>
<feature type="domain" description="Reverse transcriptase" evidence="17">
    <location>
        <begin position="668"/>
        <end position="840"/>
    </location>
</feature>
<keyword evidence="13" id="KW-0239">DNA-directed DNA polymerase</keyword>
<evidence type="ECO:0000256" key="8">
    <source>
        <dbReference type="ARBA" id="ARBA00022759"/>
    </source>
</evidence>
<dbReference type="InterPro" id="IPR036397">
    <property type="entry name" value="RNaseH_sf"/>
</dbReference>
<keyword evidence="19" id="KW-1185">Reference proteome</keyword>
<dbReference type="InterPro" id="IPR043128">
    <property type="entry name" value="Rev_trsase/Diguanyl_cyclase"/>
</dbReference>
<dbReference type="InterPro" id="IPR041588">
    <property type="entry name" value="Integrase_H2C2"/>
</dbReference>
<evidence type="ECO:0000256" key="1">
    <source>
        <dbReference type="ARBA" id="ARBA00012493"/>
    </source>
</evidence>
<reference evidence="18 19" key="1">
    <citation type="journal article" date="2023" name="Life. Sci Alliance">
        <title>Evolutionary insights into 3D genome organization and epigenetic landscape of Vigna mungo.</title>
        <authorList>
            <person name="Junaid A."/>
            <person name="Singh B."/>
            <person name="Bhatia S."/>
        </authorList>
    </citation>
    <scope>NUCLEOTIDE SEQUENCE [LARGE SCALE GENOMIC DNA]</scope>
    <source>
        <strain evidence="18">Urdbean</strain>
    </source>
</reference>
<dbReference type="InterPro" id="IPR043502">
    <property type="entry name" value="DNA/RNA_pol_sf"/>
</dbReference>
<dbReference type="Gene3D" id="3.30.420.10">
    <property type="entry name" value="Ribonuclease H-like superfamily/Ribonuclease H"/>
    <property type="match status" value="1"/>
</dbReference>
<keyword evidence="9" id="KW-0378">Hydrolase</keyword>
<dbReference type="CDD" id="cd00303">
    <property type="entry name" value="retropepsin_like"/>
    <property type="match status" value="1"/>
</dbReference>
<dbReference type="PROSITE" id="PS50878">
    <property type="entry name" value="RT_POL"/>
    <property type="match status" value="1"/>
</dbReference>
<keyword evidence="4" id="KW-0548">Nucleotidyltransferase</keyword>
<keyword evidence="7" id="KW-0064">Aspartyl protease</keyword>
<dbReference type="EC" id="2.7.7.49" evidence="1"/>
<dbReference type="InterPro" id="IPR000953">
    <property type="entry name" value="Chromo/chromo_shadow_dom"/>
</dbReference>
<evidence type="ECO:0000313" key="18">
    <source>
        <dbReference type="EMBL" id="WVZ22625.1"/>
    </source>
</evidence>
<dbReference type="InterPro" id="IPR050951">
    <property type="entry name" value="Retrovirus_Pol_polyprotein"/>
</dbReference>
<dbReference type="Pfam" id="PF00078">
    <property type="entry name" value="RVT_1"/>
    <property type="match status" value="1"/>
</dbReference>
<sequence>MQLSFLHHAVWLKLGNHCGIRFQYLQVYDRTPNKDGPVNQHETIIEGARPKIWNVYVRRKKMGNPGKGNSVIGERMESVKGIRSRRFHPLVRSESTLVLLVILALLSMPPKMYDRVDALEERLLAMEVSVRETLGEFRQLMLEELTKLRNEQVAEHRESPFSDMDSGAEYRMAAKKVELPSFDGTDPMGWITRAETYFEVQGSTEEVKVRLAKLSMERATIHWFNPLQEAEVGLSWTKLKRELIGRYGGRISGNPFEDVDEYLAEFEYISSQVSRLPEEQYLGYFIGGVRTFNPMNRLQVMRLARDVEAEVQGEGFQRAGGIRGWKSYRDWGTGQGEKAGSGLSQGPHLGKLGVELGPTQSIPTKPLSVAGSSPHESRSMTQGSCMNRKAQGLCFRCGEKYHPLHRCTERQLRMVVLADDETVNEAGEVIASETQEEEDDHTLECGSMGLFAEVEVPWGGRNNPTTLRIEGLLNGVTLGELKVDKRKQIGVRFGDGHRVSTAGKCEKLDIQLGEFSTTVEPYVLELGDVDMILGVSWLRRFGKVTFDWEEMTLSFCWQDKYLELQGQKLRKHGQHIALMTSFQSVVKENSFGEKSISKQSLSKTQVEDIQQILVVYAAVFQEPQGLPPCRNVVHFITLHSEAKVVSLRPYQYPYHLKEEIEKQVGEMLKQGIIRPSSSAFSSPVILVKKKDGSWRMCVDYRELNKDTIPDKYPFPVVEELLDELHAATYFSKLDLKFGYHQIRMVEKMIHEGHYEFLVMPFGLTNALATFQSTMNQIFKPYLRKFVLVFFDDILVYSKGWDEHLKHLMKVFELLCEQSFMVNRKKCVLGSWQVEYLGHLISEQGVVVDPEKIKSVINWPIPHNVKGVSGFLGLTGYYRKFITGYGKIAQPLTELTKKDGFHWGIGAVLMQDRQPIAYFSKALAPTNVNKSAYEKELMALVLAVQHERPYLIGRSFKVYSDQKSLRHLLHQKISTEAQQNWLAKLLGYQFEVIYKPGPENKVADSLSRMFEARELREIQSFPLWLQDLQRGVLFYKGRLVLSAKSDLIPTILNEFHSSPVGGHSGFLRTYKRIAANLYWTGMKKMIQEFVKACDVCQQQKYEATSPAGLLQPLLIPDRIWEDISLDFIKGLPKSKEIVRLHGIPQSIVSDRDPVFMSLFWHELFRLQGTTLKMSYSYHPETDGQTEVPKNWSYWVPWAELWIDPFEIVYGRTPPALVRFTQGETRVEAVAADLQQMKKFADKKRRFMQLEVGEWVFIKLRPHRQLTIARRINQKLTPRYYGPFLVVEKKGEVSYKAIGNHVVEPTLPTELSLEEEDQEEPETMLATKEIPEGGTITKQWLVKWKGRTEEEATWEDEGLLRSQFPYFSLEDKAVVAGGSNDRTPNKDGPVNQHETNIEGARPKIWNVYVRRKKMGLGKEREESREGEFCYRRENGECEGDTERRVILWLGVRALWLSLVIVELSAP</sequence>
<dbReference type="Proteomes" id="UP001374535">
    <property type="component" value="Chromosome 1"/>
</dbReference>
<keyword evidence="10" id="KW-0460">Magnesium</keyword>
<protein>
    <recommendedName>
        <fullName evidence="1">RNA-directed DNA polymerase</fullName>
        <ecNumber evidence="1">2.7.7.49</ecNumber>
    </recommendedName>
</protein>
<dbReference type="Gene3D" id="1.10.340.70">
    <property type="match status" value="1"/>
</dbReference>
<keyword evidence="5" id="KW-0540">Nuclease</keyword>
<dbReference type="Gene3D" id="3.10.10.10">
    <property type="entry name" value="HIV Type 1 Reverse Transcriptase, subunit A, domain 1"/>
    <property type="match status" value="1"/>
</dbReference>